<accession>A0A2N1M4U4</accession>
<protein>
    <submittedName>
        <fullName evidence="1">Uncharacterized protein</fullName>
    </submittedName>
</protein>
<organism evidence="1 2">
    <name type="scientific">Rhizophagus irregularis</name>
    <dbReference type="NCBI Taxonomy" id="588596"/>
    <lineage>
        <taxon>Eukaryota</taxon>
        <taxon>Fungi</taxon>
        <taxon>Fungi incertae sedis</taxon>
        <taxon>Mucoromycota</taxon>
        <taxon>Glomeromycotina</taxon>
        <taxon>Glomeromycetes</taxon>
        <taxon>Glomerales</taxon>
        <taxon>Glomeraceae</taxon>
        <taxon>Rhizophagus</taxon>
    </lineage>
</organism>
<dbReference type="VEuPathDB" id="FungiDB:FUN_001895"/>
<reference evidence="1 2" key="1">
    <citation type="submission" date="2016-04" db="EMBL/GenBank/DDBJ databases">
        <title>Genome analyses suggest a sexual origin of heterokaryosis in a supposedly ancient asexual fungus.</title>
        <authorList>
            <person name="Ropars J."/>
            <person name="Sedzielewska K."/>
            <person name="Noel J."/>
            <person name="Charron P."/>
            <person name="Farinelli L."/>
            <person name="Marton T."/>
            <person name="Kruger M."/>
            <person name="Pelin A."/>
            <person name="Brachmann A."/>
            <person name="Corradi N."/>
        </authorList>
    </citation>
    <scope>NUCLEOTIDE SEQUENCE [LARGE SCALE GENOMIC DNA]</scope>
    <source>
        <strain evidence="1 2">C2</strain>
    </source>
</reference>
<proteinExistence type="predicted"/>
<dbReference type="Proteomes" id="UP000233469">
    <property type="component" value="Unassembled WGS sequence"/>
</dbReference>
<sequence>MAAVPEPPTEVYQCLFSRLFEVIENLSGIAVKFYHINGIGWKCILRDLDAAQAKGLELALTKRDSSKNWKMHLTHIFKSCLVHFKCNLVAKKFNNEVYSLAVSILSKFSIEEVHKIFEKLETYNDHHVNA</sequence>
<name>A0A2N1M4U4_9GLOM</name>
<gene>
    <name evidence="1" type="ORF">RhiirC2_799595</name>
</gene>
<comment type="caution">
    <text evidence="1">The sequence shown here is derived from an EMBL/GenBank/DDBJ whole genome shotgun (WGS) entry which is preliminary data.</text>
</comment>
<evidence type="ECO:0000313" key="1">
    <source>
        <dbReference type="EMBL" id="PKK56645.1"/>
    </source>
</evidence>
<reference evidence="1 2" key="2">
    <citation type="submission" date="2017-10" db="EMBL/GenBank/DDBJ databases">
        <title>Extensive intraspecific genome diversity in a model arbuscular mycorrhizal fungus.</title>
        <authorList>
            <person name="Chen E.C.H."/>
            <person name="Morin E."/>
            <person name="Baudet D."/>
            <person name="Noel J."/>
            <person name="Ndikumana S."/>
            <person name="Charron P."/>
            <person name="St-Onge C."/>
            <person name="Giorgi J."/>
            <person name="Grigoriev I.V."/>
            <person name="Roux C."/>
            <person name="Martin F.M."/>
            <person name="Corradi N."/>
        </authorList>
    </citation>
    <scope>NUCLEOTIDE SEQUENCE [LARGE SCALE GENOMIC DNA]</scope>
    <source>
        <strain evidence="1 2">C2</strain>
    </source>
</reference>
<dbReference type="EMBL" id="LLXL01005333">
    <property type="protein sequence ID" value="PKK56645.1"/>
    <property type="molecule type" value="Genomic_DNA"/>
</dbReference>
<evidence type="ECO:0000313" key="2">
    <source>
        <dbReference type="Proteomes" id="UP000233469"/>
    </source>
</evidence>
<dbReference type="AlphaFoldDB" id="A0A2N1M4U4"/>